<comment type="caution">
    <text evidence="1">The sequence shown here is derived from an EMBL/GenBank/DDBJ whole genome shotgun (WGS) entry which is preliminary data.</text>
</comment>
<dbReference type="EMBL" id="NHYE01005662">
    <property type="protein sequence ID" value="PPQ64807.1"/>
    <property type="molecule type" value="Genomic_DNA"/>
</dbReference>
<proteinExistence type="predicted"/>
<dbReference type="OrthoDB" id="3070764at2759"/>
<organism evidence="1 2">
    <name type="scientific">Gymnopilus dilepis</name>
    <dbReference type="NCBI Taxonomy" id="231916"/>
    <lineage>
        <taxon>Eukaryota</taxon>
        <taxon>Fungi</taxon>
        <taxon>Dikarya</taxon>
        <taxon>Basidiomycota</taxon>
        <taxon>Agaricomycotina</taxon>
        <taxon>Agaricomycetes</taxon>
        <taxon>Agaricomycetidae</taxon>
        <taxon>Agaricales</taxon>
        <taxon>Agaricineae</taxon>
        <taxon>Hymenogastraceae</taxon>
        <taxon>Gymnopilus</taxon>
    </lineage>
</organism>
<name>A0A409VEZ8_9AGAR</name>
<gene>
    <name evidence="1" type="ORF">CVT26_002639</name>
</gene>
<evidence type="ECO:0000313" key="2">
    <source>
        <dbReference type="Proteomes" id="UP000284706"/>
    </source>
</evidence>
<protein>
    <submittedName>
        <fullName evidence="1">Uncharacterized protein</fullName>
    </submittedName>
</protein>
<dbReference type="AlphaFoldDB" id="A0A409VEZ8"/>
<reference evidence="1 2" key="1">
    <citation type="journal article" date="2018" name="Evol. Lett.">
        <title>Horizontal gene cluster transfer increased hallucinogenic mushroom diversity.</title>
        <authorList>
            <person name="Reynolds H.T."/>
            <person name="Vijayakumar V."/>
            <person name="Gluck-Thaler E."/>
            <person name="Korotkin H.B."/>
            <person name="Matheny P.B."/>
            <person name="Slot J.C."/>
        </authorList>
    </citation>
    <scope>NUCLEOTIDE SEQUENCE [LARGE SCALE GENOMIC DNA]</scope>
    <source>
        <strain evidence="1 2">SRW20</strain>
    </source>
</reference>
<sequence length="320" mass="36269">MQTLKLPVEMPDHIEQYIRSDFLLEYPDWISMWSPSQGCKAEPVPIPRRSVGLGDVGYFDKTGRFEILFNIYLSRETNLKHGYQPPKNFIHYSVGPCEEQWGHLNLEKSSNRRLLSGDLEISRGEHVGGHGTLVITLSSPKTKDPVRGTALILPDAMVRTTILPSAQEEMQGYFDQHAREWYKFCRAHENKKVRETKNGSLLLVTSCYKAKTWAMATFNKRRSSKKQEVRLSLYKSDPNADIYAWEVEGSVLARTGPAQEEMMNGLAIDANQCVAVELCALVEKSIVRGVPASLHSIMSTISRTSRFSVASTIRKFQPMR</sequence>
<accession>A0A409VEZ8</accession>
<dbReference type="InParanoid" id="A0A409VEZ8"/>
<evidence type="ECO:0000313" key="1">
    <source>
        <dbReference type="EMBL" id="PPQ64807.1"/>
    </source>
</evidence>
<dbReference type="Proteomes" id="UP000284706">
    <property type="component" value="Unassembled WGS sequence"/>
</dbReference>
<keyword evidence="2" id="KW-1185">Reference proteome</keyword>